<evidence type="ECO:0000256" key="8">
    <source>
        <dbReference type="ARBA" id="ARBA00022801"/>
    </source>
</evidence>
<keyword evidence="10 14" id="KW-0573">Peptidoglycan synthesis</keyword>
<dbReference type="GO" id="GO:0005886">
    <property type="term" value="C:plasma membrane"/>
    <property type="evidence" value="ECO:0007669"/>
    <property type="project" value="UniProtKB-SubCell"/>
</dbReference>
<evidence type="ECO:0000256" key="6">
    <source>
        <dbReference type="ARBA" id="ARBA00022670"/>
    </source>
</evidence>
<feature type="domain" description="Penicillin-binding protein transpeptidase" evidence="15">
    <location>
        <begin position="267"/>
        <end position="603"/>
    </location>
</feature>
<dbReference type="NCBIfam" id="TIGR03423">
    <property type="entry name" value="pbp2_mrdA"/>
    <property type="match status" value="1"/>
</dbReference>
<dbReference type="EC" id="3.4.16.4" evidence="14"/>
<protein>
    <recommendedName>
        <fullName evidence="14">Peptidoglycan D,D-transpeptidase MrdA</fullName>
        <ecNumber evidence="14">3.4.16.4</ecNumber>
    </recommendedName>
    <alternativeName>
        <fullName evidence="14">Penicillin-binding protein 2</fullName>
        <shortName evidence="14">PBP-2</shortName>
    </alternativeName>
</protein>
<dbReference type="GO" id="GO:0071972">
    <property type="term" value="F:peptidoglycan L,D-transpeptidase activity"/>
    <property type="evidence" value="ECO:0007669"/>
    <property type="project" value="TreeGrafter"/>
</dbReference>
<sequence>MYNKYVVKDSLAENRVFLSRVVATFAFILLLTLGLVARLIYLQVVGHEHYAMLAKDNRIKIAPLPPTRGILYDRHGRILAENLPSYSLELIPEQIKDLDETLARLQQLLDIPDEQIEQYQKQSERRKSFSSTPLLLRMSDEEVAKFAAVRPYFPGVDIHARLVRYYPYGELTAHVVGYVGRINERELKSLPVSEYRGTNHIGKIGIEKTYEDYLHGSTGYAEIETNAQGRAVNSVDAVDPVPGSNIYLTLDIDLQKTAYDALGDYNGAAVAIEIQTGDVLVFASRPGFDPNPFVYGISRKAYRALQQSDDQPLFNRALRGQYPPGSTIKPFIGLAGLEYNATDFQHKLFCPGYYQLPNLSHRYRDWKRWGHGWMDLKDAIIQSCDVYFYDLALTLGIDNMHEFLDKFGFGRKSGIDLVGEQSGLLPSREWKRDKRNQPWYPGETLITGIGQGFTQVTPLQLARATATLANYGKVVTPYLVDRIISSNYTIPGPAQSGKKIKLKRRNINDIMKAMISVVHGARGTAKRIAQEDYQIAGKTGTAQVFSVKQEEKYDEEEIEFKLRDHALFIAFAPAHDPKIAVAVVVENGGHGGSVAAPIAGEIITQYLGEVKEGGDDEE</sequence>
<comment type="subcellular location">
    <subcellularLocation>
        <location evidence="14">Cell inner membrane</location>
        <topology evidence="14">Single-pass membrane protein</topology>
    </subcellularLocation>
    <subcellularLocation>
        <location evidence="2">Cell membrane</location>
    </subcellularLocation>
    <subcellularLocation>
        <location evidence="1">Membrane</location>
        <topology evidence="1">Single-pass membrane protein</topology>
    </subcellularLocation>
</comment>
<comment type="catalytic activity">
    <reaction evidence="14">
        <text>Preferential cleavage: (Ac)2-L-Lys-D-Ala-|-D-Ala. Also transpeptidation of peptidyl-alanyl moieties that are N-acyl substituents of D-alanine.</text>
        <dbReference type="EC" id="3.4.16.4"/>
    </reaction>
</comment>
<dbReference type="InterPro" id="IPR050515">
    <property type="entry name" value="Beta-lactam/transpept"/>
</dbReference>
<dbReference type="Pfam" id="PF00905">
    <property type="entry name" value="Transpeptidase"/>
    <property type="match status" value="1"/>
</dbReference>
<dbReference type="GO" id="GO:0006508">
    <property type="term" value="P:proteolysis"/>
    <property type="evidence" value="ECO:0007669"/>
    <property type="project" value="UniProtKB-KW"/>
</dbReference>
<dbReference type="Gene3D" id="3.40.710.10">
    <property type="entry name" value="DD-peptidase/beta-lactamase superfamily"/>
    <property type="match status" value="1"/>
</dbReference>
<gene>
    <name evidence="14 17" type="primary">mrdA</name>
    <name evidence="17" type="ORF">Q9L42_001810</name>
</gene>
<dbReference type="InterPro" id="IPR017790">
    <property type="entry name" value="Penicillin-binding_protein_2"/>
</dbReference>
<keyword evidence="9 14" id="KW-0133">Cell shape</keyword>
<evidence type="ECO:0000256" key="10">
    <source>
        <dbReference type="ARBA" id="ARBA00022984"/>
    </source>
</evidence>
<feature type="active site" description="Acyl-ester intermediate" evidence="14">
    <location>
        <position position="326"/>
    </location>
</feature>
<evidence type="ECO:0000256" key="3">
    <source>
        <dbReference type="ARBA" id="ARBA00022475"/>
    </source>
</evidence>
<comment type="caution">
    <text evidence="14">Lacks conserved residue(s) required for the propagation of feature annotation.</text>
</comment>
<evidence type="ECO:0000259" key="15">
    <source>
        <dbReference type="Pfam" id="PF00905"/>
    </source>
</evidence>
<feature type="transmembrane region" description="Helical" evidence="14">
    <location>
        <begin position="21"/>
        <end position="41"/>
    </location>
</feature>
<dbReference type="KEGG" id="mech:Q9L42_001810"/>
<keyword evidence="6 14" id="KW-0645">Protease</keyword>
<reference evidence="17 18" key="1">
    <citation type="journal article" date="2024" name="Microbiology">
        <title>Methylomarinum rosea sp. nov., a novel halophilic methanotrophic bacterium from the hypersaline Lake Elton.</title>
        <authorList>
            <person name="Suleimanov R.Z."/>
            <person name="Oshkin I.Y."/>
            <person name="Danilova O.V."/>
            <person name="Suzina N.E."/>
            <person name="Dedysh S.N."/>
        </authorList>
    </citation>
    <scope>NUCLEOTIDE SEQUENCE [LARGE SCALE GENOMIC DNA]</scope>
    <source>
        <strain evidence="17 18">Ch1-1</strain>
    </source>
</reference>
<keyword evidence="11 14" id="KW-1133">Transmembrane helix</keyword>
<dbReference type="InterPro" id="IPR012338">
    <property type="entry name" value="Beta-lactam/transpept-like"/>
</dbReference>
<dbReference type="GO" id="GO:0071555">
    <property type="term" value="P:cell wall organization"/>
    <property type="evidence" value="ECO:0007669"/>
    <property type="project" value="UniProtKB-KW"/>
</dbReference>
<proteinExistence type="inferred from homology"/>
<dbReference type="GO" id="GO:0009252">
    <property type="term" value="P:peptidoglycan biosynthetic process"/>
    <property type="evidence" value="ECO:0007669"/>
    <property type="project" value="UniProtKB-UniRule"/>
</dbReference>
<organism evidence="17 18">
    <name type="scientific">Methylomarinum roseum</name>
    <dbReference type="NCBI Taxonomy" id="3067653"/>
    <lineage>
        <taxon>Bacteria</taxon>
        <taxon>Pseudomonadati</taxon>
        <taxon>Pseudomonadota</taxon>
        <taxon>Gammaproteobacteria</taxon>
        <taxon>Methylococcales</taxon>
        <taxon>Methylococcaceae</taxon>
        <taxon>Methylomarinum</taxon>
    </lineage>
</organism>
<dbReference type="Gene3D" id="3.30.1390.30">
    <property type="entry name" value="Penicillin-binding protein 2a, domain 3"/>
    <property type="match status" value="1"/>
</dbReference>
<dbReference type="AlphaFoldDB" id="A0AAU7NV69"/>
<dbReference type="HAMAP" id="MF_02081">
    <property type="entry name" value="MrdA_transpept"/>
    <property type="match status" value="1"/>
</dbReference>
<keyword evidence="7 14" id="KW-0812">Transmembrane</keyword>
<evidence type="ECO:0000256" key="4">
    <source>
        <dbReference type="ARBA" id="ARBA00022519"/>
    </source>
</evidence>
<evidence type="ECO:0000259" key="16">
    <source>
        <dbReference type="Pfam" id="PF03717"/>
    </source>
</evidence>
<evidence type="ECO:0000256" key="1">
    <source>
        <dbReference type="ARBA" id="ARBA00004167"/>
    </source>
</evidence>
<feature type="domain" description="Penicillin-binding protein dimerisation" evidence="16">
    <location>
        <begin position="64"/>
        <end position="234"/>
    </location>
</feature>
<dbReference type="RefSeq" id="WP_349431790.1">
    <property type="nucleotide sequence ID" value="NZ_CP157743.1"/>
</dbReference>
<accession>A0AAU7NV69</accession>
<evidence type="ECO:0000256" key="14">
    <source>
        <dbReference type="HAMAP-Rule" id="MF_02081"/>
    </source>
</evidence>
<dbReference type="InterPro" id="IPR001460">
    <property type="entry name" value="PCN-bd_Tpept"/>
</dbReference>
<keyword evidence="13 14" id="KW-0961">Cell wall biogenesis/degradation</keyword>
<keyword evidence="3 14" id="KW-1003">Cell membrane</keyword>
<dbReference type="SUPFAM" id="SSF56519">
    <property type="entry name" value="Penicillin binding protein dimerisation domain"/>
    <property type="match status" value="1"/>
</dbReference>
<evidence type="ECO:0000256" key="7">
    <source>
        <dbReference type="ARBA" id="ARBA00022692"/>
    </source>
</evidence>
<dbReference type="InterPro" id="IPR036138">
    <property type="entry name" value="PBP_dimer_sf"/>
</dbReference>
<keyword evidence="12 14" id="KW-0472">Membrane</keyword>
<dbReference type="SUPFAM" id="SSF56601">
    <property type="entry name" value="beta-lactamase/transpeptidase-like"/>
    <property type="match status" value="1"/>
</dbReference>
<keyword evidence="4 14" id="KW-0997">Cell inner membrane</keyword>
<dbReference type="InterPro" id="IPR005311">
    <property type="entry name" value="PBP_dimer"/>
</dbReference>
<name>A0AAU7NV69_9GAMM</name>
<evidence type="ECO:0000313" key="18">
    <source>
        <dbReference type="Proteomes" id="UP001225378"/>
    </source>
</evidence>
<evidence type="ECO:0000256" key="2">
    <source>
        <dbReference type="ARBA" id="ARBA00004236"/>
    </source>
</evidence>
<keyword evidence="8 14" id="KW-0378">Hydrolase</keyword>
<evidence type="ECO:0000256" key="12">
    <source>
        <dbReference type="ARBA" id="ARBA00023136"/>
    </source>
</evidence>
<comment type="similarity">
    <text evidence="14">Belongs to the transpeptidase family. MrdA subfamily.</text>
</comment>
<comment type="function">
    <text evidence="14">Catalyzes cross-linking of the peptidoglycan cell wall.</text>
</comment>
<dbReference type="EMBL" id="CP157743">
    <property type="protein sequence ID" value="XBS20887.1"/>
    <property type="molecule type" value="Genomic_DNA"/>
</dbReference>
<dbReference type="PANTHER" id="PTHR30627:SF2">
    <property type="entry name" value="PEPTIDOGLYCAN D,D-TRANSPEPTIDASE MRDA"/>
    <property type="match status" value="1"/>
</dbReference>
<evidence type="ECO:0000313" key="17">
    <source>
        <dbReference type="EMBL" id="XBS20887.1"/>
    </source>
</evidence>
<dbReference type="Pfam" id="PF03717">
    <property type="entry name" value="PBP_dimer"/>
    <property type="match status" value="1"/>
</dbReference>
<evidence type="ECO:0000256" key="9">
    <source>
        <dbReference type="ARBA" id="ARBA00022960"/>
    </source>
</evidence>
<dbReference type="GO" id="GO:0009002">
    <property type="term" value="F:serine-type D-Ala-D-Ala carboxypeptidase activity"/>
    <property type="evidence" value="ECO:0007669"/>
    <property type="project" value="UniProtKB-UniRule"/>
</dbReference>
<keyword evidence="5 14" id="KW-0121">Carboxypeptidase</keyword>
<evidence type="ECO:0000256" key="11">
    <source>
        <dbReference type="ARBA" id="ARBA00022989"/>
    </source>
</evidence>
<evidence type="ECO:0000256" key="13">
    <source>
        <dbReference type="ARBA" id="ARBA00023316"/>
    </source>
</evidence>
<dbReference type="FunFam" id="3.40.710.10:FF:000024">
    <property type="entry name" value="Penicillin-binding protein 2"/>
    <property type="match status" value="1"/>
</dbReference>
<dbReference type="GO" id="GO:0008360">
    <property type="term" value="P:regulation of cell shape"/>
    <property type="evidence" value="ECO:0007669"/>
    <property type="project" value="UniProtKB-KW"/>
</dbReference>
<dbReference type="GO" id="GO:0008658">
    <property type="term" value="F:penicillin binding"/>
    <property type="evidence" value="ECO:0007669"/>
    <property type="project" value="UniProtKB-UniRule"/>
</dbReference>
<keyword evidence="18" id="KW-1185">Reference proteome</keyword>
<comment type="pathway">
    <text evidence="14">Cell wall biogenesis; peptidoglycan biosynthesis.</text>
</comment>
<dbReference type="Gene3D" id="3.90.1310.10">
    <property type="entry name" value="Penicillin-binding protein 2a (Domain 2)"/>
    <property type="match status" value="1"/>
</dbReference>
<dbReference type="Proteomes" id="UP001225378">
    <property type="component" value="Chromosome"/>
</dbReference>
<dbReference type="PANTHER" id="PTHR30627">
    <property type="entry name" value="PEPTIDOGLYCAN D,D-TRANSPEPTIDASE"/>
    <property type="match status" value="1"/>
</dbReference>
<evidence type="ECO:0000256" key="5">
    <source>
        <dbReference type="ARBA" id="ARBA00022645"/>
    </source>
</evidence>